<protein>
    <submittedName>
        <fullName evidence="4">DUF4974 domain-containing protein</fullName>
    </submittedName>
</protein>
<dbReference type="Gene3D" id="3.55.50.30">
    <property type="match status" value="1"/>
</dbReference>
<dbReference type="RefSeq" id="WP_303302720.1">
    <property type="nucleotide sequence ID" value="NZ_BAABDA010000050.1"/>
</dbReference>
<evidence type="ECO:0000313" key="4">
    <source>
        <dbReference type="EMBL" id="MDO5975510.1"/>
    </source>
</evidence>
<name>A0ABT8WQT4_9FLAO</name>
<evidence type="ECO:0000256" key="1">
    <source>
        <dbReference type="SAM" id="Phobius"/>
    </source>
</evidence>
<gene>
    <name evidence="4" type="ORF">Q4Q40_15040</name>
</gene>
<accession>A0ABT8WQT4</accession>
<reference evidence="4" key="1">
    <citation type="submission" date="2023-07" db="EMBL/GenBank/DDBJ databases">
        <title>Two novel species in the genus Flavivirga.</title>
        <authorList>
            <person name="Kwon K."/>
        </authorList>
    </citation>
    <scope>NUCLEOTIDE SEQUENCE</scope>
    <source>
        <strain evidence="4">KACC 14158</strain>
    </source>
</reference>
<feature type="domain" description="FecR protein" evidence="2">
    <location>
        <begin position="173"/>
        <end position="269"/>
    </location>
</feature>
<feature type="domain" description="Protein FecR C-terminal" evidence="3">
    <location>
        <begin position="312"/>
        <end position="379"/>
    </location>
</feature>
<dbReference type="InterPro" id="IPR032508">
    <property type="entry name" value="FecR_C"/>
</dbReference>
<evidence type="ECO:0000313" key="5">
    <source>
        <dbReference type="Proteomes" id="UP001176806"/>
    </source>
</evidence>
<proteinExistence type="predicted"/>
<evidence type="ECO:0000259" key="3">
    <source>
        <dbReference type="Pfam" id="PF16344"/>
    </source>
</evidence>
<dbReference type="PANTHER" id="PTHR30273">
    <property type="entry name" value="PERIPLASMIC SIGNAL SENSOR AND SIGMA FACTOR ACTIVATOR FECR-RELATED"/>
    <property type="match status" value="1"/>
</dbReference>
<comment type="caution">
    <text evidence="4">The sequence shown here is derived from an EMBL/GenBank/DDBJ whole genome shotgun (WGS) entry which is preliminary data.</text>
</comment>
<dbReference type="Gene3D" id="2.60.120.1440">
    <property type="match status" value="1"/>
</dbReference>
<keyword evidence="5" id="KW-1185">Reference proteome</keyword>
<dbReference type="Pfam" id="PF04773">
    <property type="entry name" value="FecR"/>
    <property type="match status" value="1"/>
</dbReference>
<dbReference type="PANTHER" id="PTHR30273:SF2">
    <property type="entry name" value="PROTEIN FECR"/>
    <property type="match status" value="1"/>
</dbReference>
<keyword evidence="1" id="KW-1133">Transmembrane helix</keyword>
<dbReference type="InterPro" id="IPR006860">
    <property type="entry name" value="FecR"/>
</dbReference>
<evidence type="ECO:0000259" key="2">
    <source>
        <dbReference type="Pfam" id="PF04773"/>
    </source>
</evidence>
<dbReference type="Pfam" id="PF16344">
    <property type="entry name" value="FecR_C"/>
    <property type="match status" value="1"/>
</dbReference>
<dbReference type="Proteomes" id="UP001176806">
    <property type="component" value="Unassembled WGS sequence"/>
</dbReference>
<dbReference type="InterPro" id="IPR012373">
    <property type="entry name" value="Ferrdict_sens_TM"/>
</dbReference>
<organism evidence="4 5">
    <name type="scientific">Flavivirga jejuensis</name>
    <dbReference type="NCBI Taxonomy" id="870487"/>
    <lineage>
        <taxon>Bacteria</taxon>
        <taxon>Pseudomonadati</taxon>
        <taxon>Bacteroidota</taxon>
        <taxon>Flavobacteriia</taxon>
        <taxon>Flavobacteriales</taxon>
        <taxon>Flavobacteriaceae</taxon>
        <taxon>Flavivirga</taxon>
    </lineage>
</organism>
<dbReference type="PIRSF" id="PIRSF018266">
    <property type="entry name" value="FecR"/>
    <property type="match status" value="1"/>
</dbReference>
<sequence length="381" mass="43505">MKNLILKYLTNSISEIELTKLREWLRSLKNQEKFRAYIQDDFNLNNLYNTIDVDTAFNKVWNSTEKKRNKVLPLFKRRFIGYGVAASVVFLLSLVYFFNGEKIPQYNTPVTLNNNIEIGTDKAILTLEDGTNVPLEKGESYIANNVSSNGEGIVYSTTNAAKKEIAFNYLTIPRGGQYHVILSDGTQVWLNSDSQIKYPVSFVEGKTRSIELIYGEAYFDVSSSSQHKGADFKVLNSNQEVRVIGTEFNIKAYKDENTIKTTLVEGKVEINCKGINKILTPNQQSSVNLENNKITVSLIDVYKEISWKDGVFSFENMPLKDIMKVLSRWYDIEVVFKNKNLENVTFNGGLKKKQSIVDILSIIKNMNNIDYEINNKTVVLR</sequence>
<dbReference type="EMBL" id="JAUOEL010000005">
    <property type="protein sequence ID" value="MDO5975510.1"/>
    <property type="molecule type" value="Genomic_DNA"/>
</dbReference>
<feature type="transmembrane region" description="Helical" evidence="1">
    <location>
        <begin position="79"/>
        <end position="98"/>
    </location>
</feature>
<keyword evidence="1" id="KW-0472">Membrane</keyword>
<keyword evidence="1" id="KW-0812">Transmembrane</keyword>